<protein>
    <recommendedName>
        <fullName evidence="4">MADS-box domain-containing protein</fullName>
    </recommendedName>
</protein>
<evidence type="ECO:0000313" key="3">
    <source>
        <dbReference type="Proteomes" id="UP000070501"/>
    </source>
</evidence>
<dbReference type="Proteomes" id="UP000070501">
    <property type="component" value="Unassembled WGS sequence"/>
</dbReference>
<gene>
    <name evidence="2" type="ORF">Micbo1qcDRAFT_222219</name>
</gene>
<accession>A0A136IKL4</accession>
<evidence type="ECO:0000313" key="2">
    <source>
        <dbReference type="EMBL" id="KXJ85404.1"/>
    </source>
</evidence>
<feature type="region of interest" description="Disordered" evidence="1">
    <location>
        <begin position="1"/>
        <end position="33"/>
    </location>
</feature>
<organism evidence="2 3">
    <name type="scientific">Microdochium bolleyi</name>
    <dbReference type="NCBI Taxonomy" id="196109"/>
    <lineage>
        <taxon>Eukaryota</taxon>
        <taxon>Fungi</taxon>
        <taxon>Dikarya</taxon>
        <taxon>Ascomycota</taxon>
        <taxon>Pezizomycotina</taxon>
        <taxon>Sordariomycetes</taxon>
        <taxon>Xylariomycetidae</taxon>
        <taxon>Xylariales</taxon>
        <taxon>Microdochiaceae</taxon>
        <taxon>Microdochium</taxon>
    </lineage>
</organism>
<name>A0A136IKL4_9PEZI</name>
<dbReference type="OrthoDB" id="3772494at2759"/>
<keyword evidence="3" id="KW-1185">Reference proteome</keyword>
<proteinExistence type="predicted"/>
<dbReference type="AlphaFoldDB" id="A0A136IKL4"/>
<sequence length="113" mass="12819">MASRGRLAASGSPVPATRFNHTHPGRAPTKEDEWFASERRKLVRGAQKVAEDFKSNVFLIVRRNGRLYLYTSEPRNAEWPPGPQDIINYPVCPEVISPDDFEDGRPLSRRRSA</sequence>
<evidence type="ECO:0008006" key="4">
    <source>
        <dbReference type="Google" id="ProtNLM"/>
    </source>
</evidence>
<evidence type="ECO:0000256" key="1">
    <source>
        <dbReference type="SAM" id="MobiDB-lite"/>
    </source>
</evidence>
<dbReference type="EMBL" id="KQ964283">
    <property type="protein sequence ID" value="KXJ85404.1"/>
    <property type="molecule type" value="Genomic_DNA"/>
</dbReference>
<reference evidence="3" key="1">
    <citation type="submission" date="2016-02" db="EMBL/GenBank/DDBJ databases">
        <title>Draft genome sequence of Microdochium bolleyi, a fungal endophyte of beachgrass.</title>
        <authorList>
            <consortium name="DOE Joint Genome Institute"/>
            <person name="David A.S."/>
            <person name="May G."/>
            <person name="Haridas S."/>
            <person name="Lim J."/>
            <person name="Wang M."/>
            <person name="Labutti K."/>
            <person name="Lipzen A."/>
            <person name="Barry K."/>
            <person name="Grigoriev I.V."/>
        </authorList>
    </citation>
    <scope>NUCLEOTIDE SEQUENCE [LARGE SCALE GENOMIC DNA]</scope>
    <source>
        <strain evidence="3">J235TASD1</strain>
    </source>
</reference>
<dbReference type="InParanoid" id="A0A136IKL4"/>